<dbReference type="Proteomes" id="UP000027725">
    <property type="component" value="Unassembled WGS sequence"/>
</dbReference>
<dbReference type="EMBL" id="JHEH01000013">
    <property type="protein sequence ID" value="KEP69457.1"/>
    <property type="molecule type" value="Genomic_DNA"/>
</dbReference>
<proteinExistence type="predicted"/>
<dbReference type="PANTHER" id="PTHR33619">
    <property type="entry name" value="POLYSACCHARIDE EXPORT PROTEIN GFCE-RELATED"/>
    <property type="match status" value="1"/>
</dbReference>
<evidence type="ECO:0000313" key="4">
    <source>
        <dbReference type="Proteomes" id="UP000027725"/>
    </source>
</evidence>
<organism evidence="3 4">
    <name type="scientific">Thioclava dalianensis</name>
    <dbReference type="NCBI Taxonomy" id="1185766"/>
    <lineage>
        <taxon>Bacteria</taxon>
        <taxon>Pseudomonadati</taxon>
        <taxon>Pseudomonadota</taxon>
        <taxon>Alphaproteobacteria</taxon>
        <taxon>Rhodobacterales</taxon>
        <taxon>Paracoccaceae</taxon>
        <taxon>Thioclava</taxon>
    </lineage>
</organism>
<dbReference type="PANTHER" id="PTHR33619:SF3">
    <property type="entry name" value="POLYSACCHARIDE EXPORT PROTEIN GFCE-RELATED"/>
    <property type="match status" value="1"/>
</dbReference>
<name>A0A074U478_9RHOB</name>
<dbReference type="Gene3D" id="3.30.1950.10">
    <property type="entry name" value="wza like domain"/>
    <property type="match status" value="1"/>
</dbReference>
<dbReference type="InterPro" id="IPR049712">
    <property type="entry name" value="Poly_export"/>
</dbReference>
<reference evidence="3 4" key="1">
    <citation type="submission" date="2014-03" db="EMBL/GenBank/DDBJ databases">
        <title>The draft genome sequence of Thioclava dalianensis DLFJ1-1.</title>
        <authorList>
            <person name="Lai Q."/>
            <person name="Shao Z."/>
        </authorList>
    </citation>
    <scope>NUCLEOTIDE SEQUENCE [LARGE SCALE GENOMIC DNA]</scope>
    <source>
        <strain evidence="3 4">DLFJ1-1</strain>
    </source>
</reference>
<gene>
    <name evidence="3" type="ORF">DL1_03440</name>
</gene>
<evidence type="ECO:0000313" key="3">
    <source>
        <dbReference type="EMBL" id="KEP69457.1"/>
    </source>
</evidence>
<keyword evidence="4" id="KW-1185">Reference proteome</keyword>
<dbReference type="Gene3D" id="3.10.560.10">
    <property type="entry name" value="Outer membrane lipoprotein wza domain like"/>
    <property type="match status" value="2"/>
</dbReference>
<dbReference type="GO" id="GO:0015159">
    <property type="term" value="F:polysaccharide transmembrane transporter activity"/>
    <property type="evidence" value="ECO:0007669"/>
    <property type="project" value="InterPro"/>
</dbReference>
<dbReference type="AlphaFoldDB" id="A0A074U478"/>
<dbReference type="STRING" id="1185766.SAMN05216224_10990"/>
<evidence type="ECO:0000259" key="2">
    <source>
        <dbReference type="Pfam" id="PF02563"/>
    </source>
</evidence>
<accession>A0A074U478</accession>
<feature type="domain" description="Polysaccharide export protein N-terminal" evidence="2">
    <location>
        <begin position="75"/>
        <end position="152"/>
    </location>
</feature>
<evidence type="ECO:0000256" key="1">
    <source>
        <dbReference type="ARBA" id="ARBA00022729"/>
    </source>
</evidence>
<sequence>MTLACIVALSACTLPRGVGMTNEIIGHGQSNNKDAPFEIVRVKRDNVVALDAWPTTGWSGTYHWLPKTTGSNAPLIQTGDMITLKVWDNSENSLLTNADQKVVPISKVTVAPDGTIFVPYVGDIMVRGMRPNTARKKVEDALQPFIPSAQVQLDYEPGESSSVDLVSGVAKPGTYPLLDRNSTVLSIIARGGGISPTLNNPLVRLMRNGRTYDIRSKKLFSDARYDTTVSGGDKVVVQEDQRYFTAFGASGKENIVTFPKETLTALEAMSLVGGLDDTRANPKGVLVLREYTPDQLRQDGKGPNRADVAFVFDLTSGEGLFAARKFEINPQDTVIVTESPVVSVRTVFGLLNTLLITGNRLK</sequence>
<dbReference type="InterPro" id="IPR003715">
    <property type="entry name" value="Poly_export_N"/>
</dbReference>
<comment type="caution">
    <text evidence="3">The sequence shown here is derived from an EMBL/GenBank/DDBJ whole genome shotgun (WGS) entry which is preliminary data.</text>
</comment>
<dbReference type="eggNOG" id="COG1596">
    <property type="taxonomic scope" value="Bacteria"/>
</dbReference>
<dbReference type="Pfam" id="PF02563">
    <property type="entry name" value="Poly_export"/>
    <property type="match status" value="1"/>
</dbReference>
<keyword evidence="1" id="KW-0732">Signal</keyword>
<protein>
    <submittedName>
        <fullName evidence="3">Polysaccharide biosynthesis protein</fullName>
    </submittedName>
</protein>